<dbReference type="PANTHER" id="PTHR46484">
    <property type="entry name" value="SI:CH211-171H4.5-RELATED"/>
    <property type="match status" value="1"/>
</dbReference>
<evidence type="ECO:0000256" key="5">
    <source>
        <dbReference type="ARBA" id="ARBA00023157"/>
    </source>
</evidence>
<name>A0A4Z2HTM3_9TELE</name>
<keyword evidence="2 6" id="KW-0812">Transmembrane</keyword>
<evidence type="ECO:0000313" key="9">
    <source>
        <dbReference type="Proteomes" id="UP000314294"/>
    </source>
</evidence>
<evidence type="ECO:0000313" key="8">
    <source>
        <dbReference type="EMBL" id="TNN68303.1"/>
    </source>
</evidence>
<dbReference type="PROSITE" id="PS50835">
    <property type="entry name" value="IG_LIKE"/>
    <property type="match status" value="2"/>
</dbReference>
<dbReference type="InterPro" id="IPR003599">
    <property type="entry name" value="Ig_sub"/>
</dbReference>
<evidence type="ECO:0000256" key="2">
    <source>
        <dbReference type="ARBA" id="ARBA00022692"/>
    </source>
</evidence>
<evidence type="ECO:0000256" key="3">
    <source>
        <dbReference type="ARBA" id="ARBA00022989"/>
    </source>
</evidence>
<proteinExistence type="predicted"/>
<feature type="domain" description="Ig-like" evidence="7">
    <location>
        <begin position="228"/>
        <end position="307"/>
    </location>
</feature>
<comment type="caution">
    <text evidence="8">The sequence shown here is derived from an EMBL/GenBank/DDBJ whole genome shotgun (WGS) entry which is preliminary data.</text>
</comment>
<dbReference type="SUPFAM" id="SSF48726">
    <property type="entry name" value="Immunoglobulin"/>
    <property type="match status" value="3"/>
</dbReference>
<keyword evidence="4 6" id="KW-0472">Membrane</keyword>
<dbReference type="Pfam" id="PF07686">
    <property type="entry name" value="V-set"/>
    <property type="match status" value="1"/>
</dbReference>
<comment type="subcellular location">
    <subcellularLocation>
        <location evidence="1">Membrane</location>
        <topology evidence="1">Single-pass membrane protein</topology>
    </subcellularLocation>
</comment>
<dbReference type="InterPro" id="IPR013162">
    <property type="entry name" value="CD80_C2-set"/>
</dbReference>
<reference evidence="8 9" key="1">
    <citation type="submission" date="2019-03" db="EMBL/GenBank/DDBJ databases">
        <title>First draft genome of Liparis tanakae, snailfish: a comprehensive survey of snailfish specific genes.</title>
        <authorList>
            <person name="Kim W."/>
            <person name="Song I."/>
            <person name="Jeong J.-H."/>
            <person name="Kim D."/>
            <person name="Kim S."/>
            <person name="Ryu S."/>
            <person name="Song J.Y."/>
            <person name="Lee S.K."/>
        </authorList>
    </citation>
    <scope>NUCLEOTIDE SEQUENCE [LARGE SCALE GENOMIC DNA]</scope>
    <source>
        <tissue evidence="8">Muscle</tissue>
    </source>
</reference>
<dbReference type="InterPro" id="IPR007110">
    <property type="entry name" value="Ig-like_dom"/>
</dbReference>
<evidence type="ECO:0000256" key="6">
    <source>
        <dbReference type="SAM" id="Phobius"/>
    </source>
</evidence>
<dbReference type="InterPro" id="IPR013106">
    <property type="entry name" value="Ig_V-set"/>
</dbReference>
<keyword evidence="3 6" id="KW-1133">Transmembrane helix</keyword>
<dbReference type="OrthoDB" id="5843397at2759"/>
<dbReference type="GO" id="GO:0016020">
    <property type="term" value="C:membrane"/>
    <property type="evidence" value="ECO:0007669"/>
    <property type="project" value="UniProtKB-SubCell"/>
</dbReference>
<protein>
    <submittedName>
        <fullName evidence="8">Myelin-associated glycoprotein</fullName>
    </submittedName>
</protein>
<evidence type="ECO:0000259" key="7">
    <source>
        <dbReference type="PROSITE" id="PS50835"/>
    </source>
</evidence>
<dbReference type="Proteomes" id="UP000314294">
    <property type="component" value="Unassembled WGS sequence"/>
</dbReference>
<dbReference type="AlphaFoldDB" id="A0A4Z2HTM3"/>
<dbReference type="Pfam" id="PF08205">
    <property type="entry name" value="C2-set_2"/>
    <property type="match status" value="1"/>
</dbReference>
<evidence type="ECO:0000256" key="1">
    <source>
        <dbReference type="ARBA" id="ARBA00004167"/>
    </source>
</evidence>
<keyword evidence="9" id="KW-1185">Reference proteome</keyword>
<organism evidence="8 9">
    <name type="scientific">Liparis tanakae</name>
    <name type="common">Tanaka's snailfish</name>
    <dbReference type="NCBI Taxonomy" id="230148"/>
    <lineage>
        <taxon>Eukaryota</taxon>
        <taxon>Metazoa</taxon>
        <taxon>Chordata</taxon>
        <taxon>Craniata</taxon>
        <taxon>Vertebrata</taxon>
        <taxon>Euteleostomi</taxon>
        <taxon>Actinopterygii</taxon>
        <taxon>Neopterygii</taxon>
        <taxon>Teleostei</taxon>
        <taxon>Neoteleostei</taxon>
        <taxon>Acanthomorphata</taxon>
        <taxon>Eupercaria</taxon>
        <taxon>Perciformes</taxon>
        <taxon>Cottioidei</taxon>
        <taxon>Cottales</taxon>
        <taxon>Liparidae</taxon>
        <taxon>Liparis</taxon>
    </lineage>
</organism>
<dbReference type="Pfam" id="PF13895">
    <property type="entry name" value="Ig_2"/>
    <property type="match status" value="1"/>
</dbReference>
<sequence length="493" mass="54326">MDRKRDIVTQTEASSWTIKVPSSVKGLPGSCVVIPCSFNYPDPDKRITVFTGMWAEADNQLIYHPDQSKRKRQYQNRTELLGDVRHKSCSLKIDPLQQSDGGPFHFRIEMADYDKFSYSGNSVSITMIRELHPIHFSVKDEIMEGQTVSASCVVSHSCPASPPVFTWNLPGEAKFQSKQLDDGQWTATSTLNFHPTSTDHNKRLQCTVTYKGGQHHNAYRVLKVKHAPVNVNIEHKSDVKEGEAVRLRCSSDALPPASSYLWHNESGAQLHQGNVFTLPNVSRHTGALFCTAINALGRGKSNPLRLNVLYVPEIMAVSSCSSEAGMVTCVCIAEAQPASMVHFVLSDRVLPNNKVEKHGSVTTGTLKAELGSHRVVYCVANNTLGKTNLTLSITVSSKMQNRYIAIASGAGGILVMLLITVKVFRKCRGRCENAPKPHISTAKADKDVALPQNAATKRKEKNFDDVHCAGIYANDPVYGNIESDWDDGIYANI</sequence>
<gene>
    <name evidence="8" type="primary">Mag_1</name>
    <name evidence="8" type="ORF">EYF80_021486</name>
</gene>
<dbReference type="InterPro" id="IPR036179">
    <property type="entry name" value="Ig-like_dom_sf"/>
</dbReference>
<evidence type="ECO:0000256" key="4">
    <source>
        <dbReference type="ARBA" id="ARBA00023136"/>
    </source>
</evidence>
<keyword evidence="5" id="KW-1015">Disulfide bond</keyword>
<accession>A0A4Z2HTM3</accession>
<feature type="transmembrane region" description="Helical" evidence="6">
    <location>
        <begin position="403"/>
        <end position="424"/>
    </location>
</feature>
<dbReference type="InterPro" id="IPR013783">
    <property type="entry name" value="Ig-like_fold"/>
</dbReference>
<feature type="domain" description="Ig-like" evidence="7">
    <location>
        <begin position="133"/>
        <end position="223"/>
    </location>
</feature>
<dbReference type="PANTHER" id="PTHR46484:SF1">
    <property type="entry name" value="SCHWANN CELL MYELIN PROTEIN-RELATED"/>
    <property type="match status" value="1"/>
</dbReference>
<dbReference type="SMART" id="SM00409">
    <property type="entry name" value="IG"/>
    <property type="match status" value="3"/>
</dbReference>
<dbReference type="Gene3D" id="2.60.40.10">
    <property type="entry name" value="Immunoglobulins"/>
    <property type="match status" value="3"/>
</dbReference>
<dbReference type="EMBL" id="SRLO01000192">
    <property type="protein sequence ID" value="TNN68303.1"/>
    <property type="molecule type" value="Genomic_DNA"/>
</dbReference>